<dbReference type="Gene3D" id="1.10.3720.10">
    <property type="entry name" value="MetI-like"/>
    <property type="match status" value="1"/>
</dbReference>
<keyword evidence="3" id="KW-1003">Cell membrane</keyword>
<keyword evidence="5 7" id="KW-1133">Transmembrane helix</keyword>
<evidence type="ECO:0000256" key="5">
    <source>
        <dbReference type="ARBA" id="ARBA00022989"/>
    </source>
</evidence>
<protein>
    <submittedName>
        <fullName evidence="9">Multiple sugar transport system permease protein</fullName>
    </submittedName>
</protein>
<feature type="transmembrane region" description="Helical" evidence="7">
    <location>
        <begin position="250"/>
        <end position="271"/>
    </location>
</feature>
<keyword evidence="6 7" id="KW-0472">Membrane</keyword>
<dbReference type="InterPro" id="IPR000515">
    <property type="entry name" value="MetI-like"/>
</dbReference>
<dbReference type="SUPFAM" id="SSF161098">
    <property type="entry name" value="MetI-like"/>
    <property type="match status" value="1"/>
</dbReference>
<evidence type="ECO:0000313" key="10">
    <source>
        <dbReference type="Proteomes" id="UP001223743"/>
    </source>
</evidence>
<dbReference type="Pfam" id="PF00528">
    <property type="entry name" value="BPD_transp_1"/>
    <property type="match status" value="1"/>
</dbReference>
<evidence type="ECO:0000256" key="2">
    <source>
        <dbReference type="ARBA" id="ARBA00022448"/>
    </source>
</evidence>
<dbReference type="RefSeq" id="WP_266283079.1">
    <property type="nucleotide sequence ID" value="NZ_JAPKNF010000002.1"/>
</dbReference>
<comment type="caution">
    <text evidence="9">The sequence shown here is derived from an EMBL/GenBank/DDBJ whole genome shotgun (WGS) entry which is preliminary data.</text>
</comment>
<feature type="transmembrane region" description="Helical" evidence="7">
    <location>
        <begin position="192"/>
        <end position="215"/>
    </location>
</feature>
<evidence type="ECO:0000256" key="1">
    <source>
        <dbReference type="ARBA" id="ARBA00004651"/>
    </source>
</evidence>
<name>A0ABU0M9B8_9HYPH</name>
<keyword evidence="2 7" id="KW-0813">Transport</keyword>
<feature type="transmembrane region" description="Helical" evidence="7">
    <location>
        <begin position="150"/>
        <end position="171"/>
    </location>
</feature>
<evidence type="ECO:0000313" key="9">
    <source>
        <dbReference type="EMBL" id="MDQ0517559.1"/>
    </source>
</evidence>
<dbReference type="EMBL" id="JAUSWJ010000001">
    <property type="protein sequence ID" value="MDQ0517559.1"/>
    <property type="molecule type" value="Genomic_DNA"/>
</dbReference>
<feature type="transmembrane region" description="Helical" evidence="7">
    <location>
        <begin position="120"/>
        <end position="144"/>
    </location>
</feature>
<comment type="similarity">
    <text evidence="7">Belongs to the binding-protein-dependent transport system permease family.</text>
</comment>
<evidence type="ECO:0000256" key="3">
    <source>
        <dbReference type="ARBA" id="ARBA00022475"/>
    </source>
</evidence>
<dbReference type="InterPro" id="IPR035906">
    <property type="entry name" value="MetI-like_sf"/>
</dbReference>
<reference evidence="9 10" key="1">
    <citation type="submission" date="2023-07" db="EMBL/GenBank/DDBJ databases">
        <title>Genomic Encyclopedia of Type Strains, Phase IV (KMG-IV): sequencing the most valuable type-strain genomes for metagenomic binning, comparative biology and taxonomic classification.</title>
        <authorList>
            <person name="Goeker M."/>
        </authorList>
    </citation>
    <scope>NUCLEOTIDE SEQUENCE [LARGE SCALE GENOMIC DNA]</scope>
    <source>
        <strain evidence="9 10">B1-1</strain>
    </source>
</reference>
<feature type="domain" description="ABC transmembrane type-1" evidence="8">
    <location>
        <begin position="82"/>
        <end position="271"/>
    </location>
</feature>
<dbReference type="PROSITE" id="PS50928">
    <property type="entry name" value="ABC_TM1"/>
    <property type="match status" value="1"/>
</dbReference>
<proteinExistence type="inferred from homology"/>
<feature type="transmembrane region" description="Helical" evidence="7">
    <location>
        <begin position="20"/>
        <end position="44"/>
    </location>
</feature>
<keyword evidence="10" id="KW-1185">Reference proteome</keyword>
<keyword evidence="9" id="KW-0762">Sugar transport</keyword>
<evidence type="ECO:0000256" key="6">
    <source>
        <dbReference type="ARBA" id="ARBA00023136"/>
    </source>
</evidence>
<dbReference type="PANTHER" id="PTHR43744:SF12">
    <property type="entry name" value="ABC TRANSPORTER PERMEASE PROTEIN MG189-RELATED"/>
    <property type="match status" value="1"/>
</dbReference>
<evidence type="ECO:0000256" key="4">
    <source>
        <dbReference type="ARBA" id="ARBA00022692"/>
    </source>
</evidence>
<sequence length="285" mass="31786">MTDAALSRTSAAEPPSLYRAVPAVLGLAKLVLALATVAPLLFMLSVTFKNQNEMFTMNLIPEKPTLANLTYVFTQVNFLRYLWNTFFVATTVTVVALFFHSMAGYALARLRFPGRDAIFLAMFSTFLVSLPVIIVPLFILVKALGLLNSYAGLIIPSIFNAFGIFLLRQFYLNVPREIEEAAVIDGAGYWRIYWSIILPLSRPMLAALAILFFLANWNAFLWPLTITSDENLRVVQVAVASFQGQYTASWNYIMAASTVVALPTVIVFIIFQRQIMESIKTSGLK</sequence>
<comment type="subcellular location">
    <subcellularLocation>
        <location evidence="1 7">Cell membrane</location>
        <topology evidence="1 7">Multi-pass membrane protein</topology>
    </subcellularLocation>
</comment>
<dbReference type="PANTHER" id="PTHR43744">
    <property type="entry name" value="ABC TRANSPORTER PERMEASE PROTEIN MG189-RELATED-RELATED"/>
    <property type="match status" value="1"/>
</dbReference>
<keyword evidence="4 7" id="KW-0812">Transmembrane</keyword>
<evidence type="ECO:0000256" key="7">
    <source>
        <dbReference type="RuleBase" id="RU363032"/>
    </source>
</evidence>
<evidence type="ECO:0000259" key="8">
    <source>
        <dbReference type="PROSITE" id="PS50928"/>
    </source>
</evidence>
<dbReference type="CDD" id="cd06261">
    <property type="entry name" value="TM_PBP2"/>
    <property type="match status" value="1"/>
</dbReference>
<dbReference type="Proteomes" id="UP001223743">
    <property type="component" value="Unassembled WGS sequence"/>
</dbReference>
<organism evidence="9 10">
    <name type="scientific">Kaistia geumhonensis</name>
    <dbReference type="NCBI Taxonomy" id="410839"/>
    <lineage>
        <taxon>Bacteria</taxon>
        <taxon>Pseudomonadati</taxon>
        <taxon>Pseudomonadota</taxon>
        <taxon>Alphaproteobacteria</taxon>
        <taxon>Hyphomicrobiales</taxon>
        <taxon>Kaistiaceae</taxon>
        <taxon>Kaistia</taxon>
    </lineage>
</organism>
<accession>A0ABU0M9B8</accession>
<gene>
    <name evidence="9" type="ORF">QO015_003172</name>
</gene>
<feature type="transmembrane region" description="Helical" evidence="7">
    <location>
        <begin position="89"/>
        <end position="108"/>
    </location>
</feature>